<dbReference type="InterPro" id="IPR019533">
    <property type="entry name" value="Peptidase_S26"/>
</dbReference>
<dbReference type="CDD" id="cd06530">
    <property type="entry name" value="S26_SPase_I"/>
    <property type="match status" value="1"/>
</dbReference>
<feature type="region of interest" description="Disordered" evidence="7">
    <location>
        <begin position="208"/>
        <end position="245"/>
    </location>
</feature>
<comment type="subcellular location">
    <subcellularLocation>
        <location evidence="6">Membrane</location>
        <topology evidence="6">Single-pass type II membrane protein</topology>
    </subcellularLocation>
</comment>
<dbReference type="GO" id="GO:0004252">
    <property type="term" value="F:serine-type endopeptidase activity"/>
    <property type="evidence" value="ECO:0007669"/>
    <property type="project" value="InterPro"/>
</dbReference>
<feature type="domain" description="Peptidase S26" evidence="8">
    <location>
        <begin position="14"/>
        <end position="203"/>
    </location>
</feature>
<evidence type="ECO:0000256" key="5">
    <source>
        <dbReference type="PIRSR" id="PIRSR600223-1"/>
    </source>
</evidence>
<sequence length="245" mass="26525">MKARLLKLWREWGSPVVFALLLTQFGATAVQVDGTSMLPGLRDGEWLAVPKVEGWAYRAGLGGYARGDVVVFKPPRAASYEWTHEYRGVTLPWTYRPYLVKRVVGLPGDRVTMQRGDLYVNGRAVDQGWTLPYWQGACLDRGSALANSVAASPTRTGQAEVTVPPGHVFVLGDNRSPGGSLDSRAFGPVHVGDIAGRALASVWPLRVPQQSAPPCDGQKPPETPGGETHPNLRLLTPPPGLDEVR</sequence>
<evidence type="ECO:0000256" key="3">
    <source>
        <dbReference type="ARBA" id="ARBA00013208"/>
    </source>
</evidence>
<evidence type="ECO:0000256" key="4">
    <source>
        <dbReference type="ARBA" id="ARBA00022801"/>
    </source>
</evidence>
<dbReference type="Gene3D" id="2.10.109.10">
    <property type="entry name" value="Umud Fragment, subunit A"/>
    <property type="match status" value="1"/>
</dbReference>
<organism evidence="9 10">
    <name type="scientific">Deinococcus budaensis</name>
    <dbReference type="NCBI Taxonomy" id="1665626"/>
    <lineage>
        <taxon>Bacteria</taxon>
        <taxon>Thermotogati</taxon>
        <taxon>Deinococcota</taxon>
        <taxon>Deinococci</taxon>
        <taxon>Deinococcales</taxon>
        <taxon>Deinococcaceae</taxon>
        <taxon>Deinococcus</taxon>
    </lineage>
</organism>
<accession>A0A7W8GGH8</accession>
<comment type="catalytic activity">
    <reaction evidence="1 6">
        <text>Cleavage of hydrophobic, N-terminal signal or leader sequences from secreted and periplasmic proteins.</text>
        <dbReference type="EC" id="3.4.21.89"/>
    </reaction>
</comment>
<keyword evidence="10" id="KW-1185">Reference proteome</keyword>
<evidence type="ECO:0000256" key="2">
    <source>
        <dbReference type="ARBA" id="ARBA00009370"/>
    </source>
</evidence>
<proteinExistence type="inferred from homology"/>
<evidence type="ECO:0000256" key="1">
    <source>
        <dbReference type="ARBA" id="ARBA00000677"/>
    </source>
</evidence>
<name>A0A7W8GGH8_9DEIO</name>
<dbReference type="GO" id="GO:0016020">
    <property type="term" value="C:membrane"/>
    <property type="evidence" value="ECO:0007669"/>
    <property type="project" value="UniProtKB-SubCell"/>
</dbReference>
<dbReference type="EMBL" id="JACHFN010000009">
    <property type="protein sequence ID" value="MBB5235170.1"/>
    <property type="molecule type" value="Genomic_DNA"/>
</dbReference>
<dbReference type="InterPro" id="IPR019757">
    <property type="entry name" value="Pept_S26A_signal_pept_1_Lys-AS"/>
</dbReference>
<dbReference type="SUPFAM" id="SSF51306">
    <property type="entry name" value="LexA/Signal peptidase"/>
    <property type="match status" value="1"/>
</dbReference>
<evidence type="ECO:0000259" key="8">
    <source>
        <dbReference type="Pfam" id="PF10502"/>
    </source>
</evidence>
<dbReference type="RefSeq" id="WP_184029934.1">
    <property type="nucleotide sequence ID" value="NZ_JACHFN010000009.1"/>
</dbReference>
<evidence type="ECO:0000256" key="7">
    <source>
        <dbReference type="SAM" id="MobiDB-lite"/>
    </source>
</evidence>
<dbReference type="EC" id="3.4.21.89" evidence="3 6"/>
<keyword evidence="6" id="KW-0645">Protease</keyword>
<dbReference type="Pfam" id="PF10502">
    <property type="entry name" value="Peptidase_S26"/>
    <property type="match status" value="1"/>
</dbReference>
<feature type="active site" evidence="5">
    <location>
        <position position="101"/>
    </location>
</feature>
<feature type="active site" evidence="5">
    <location>
        <position position="36"/>
    </location>
</feature>
<feature type="compositionally biased region" description="Pro residues" evidence="7">
    <location>
        <begin position="236"/>
        <end position="245"/>
    </location>
</feature>
<evidence type="ECO:0000256" key="6">
    <source>
        <dbReference type="RuleBase" id="RU362042"/>
    </source>
</evidence>
<reference evidence="9 10" key="1">
    <citation type="submission" date="2020-08" db="EMBL/GenBank/DDBJ databases">
        <title>Genomic Encyclopedia of Type Strains, Phase IV (KMG-IV): sequencing the most valuable type-strain genomes for metagenomic binning, comparative biology and taxonomic classification.</title>
        <authorList>
            <person name="Goeker M."/>
        </authorList>
    </citation>
    <scope>NUCLEOTIDE SEQUENCE [LARGE SCALE GENOMIC DNA]</scope>
    <source>
        <strain evidence="9 10">DSM 101791</strain>
    </source>
</reference>
<dbReference type="Proteomes" id="UP000525389">
    <property type="component" value="Unassembled WGS sequence"/>
</dbReference>
<dbReference type="NCBIfam" id="TIGR02227">
    <property type="entry name" value="sigpep_I_bact"/>
    <property type="match status" value="1"/>
</dbReference>
<keyword evidence="4 6" id="KW-0378">Hydrolase</keyword>
<dbReference type="PANTHER" id="PTHR43390:SF1">
    <property type="entry name" value="CHLOROPLAST PROCESSING PEPTIDASE"/>
    <property type="match status" value="1"/>
</dbReference>
<comment type="similarity">
    <text evidence="2 6">Belongs to the peptidase S26 family.</text>
</comment>
<dbReference type="GO" id="GO:0009003">
    <property type="term" value="F:signal peptidase activity"/>
    <property type="evidence" value="ECO:0007669"/>
    <property type="project" value="UniProtKB-EC"/>
</dbReference>
<dbReference type="InterPro" id="IPR036286">
    <property type="entry name" value="LexA/Signal_pep-like_sf"/>
</dbReference>
<dbReference type="InterPro" id="IPR000223">
    <property type="entry name" value="Pept_S26A_signal_pept_1"/>
</dbReference>
<comment type="caution">
    <text evidence="9">The sequence shown here is derived from an EMBL/GenBank/DDBJ whole genome shotgun (WGS) entry which is preliminary data.</text>
</comment>
<evidence type="ECO:0000313" key="9">
    <source>
        <dbReference type="EMBL" id="MBB5235170.1"/>
    </source>
</evidence>
<dbReference type="GO" id="GO:0006465">
    <property type="term" value="P:signal peptide processing"/>
    <property type="evidence" value="ECO:0007669"/>
    <property type="project" value="InterPro"/>
</dbReference>
<dbReference type="PRINTS" id="PR00727">
    <property type="entry name" value="LEADERPTASE"/>
</dbReference>
<gene>
    <name evidence="9" type="ORF">HNQ09_002618</name>
</gene>
<dbReference type="PANTHER" id="PTHR43390">
    <property type="entry name" value="SIGNAL PEPTIDASE I"/>
    <property type="match status" value="1"/>
</dbReference>
<dbReference type="AlphaFoldDB" id="A0A7W8GGH8"/>
<dbReference type="PROSITE" id="PS00760">
    <property type="entry name" value="SPASE_I_2"/>
    <property type="match status" value="1"/>
</dbReference>
<evidence type="ECO:0000313" key="10">
    <source>
        <dbReference type="Proteomes" id="UP000525389"/>
    </source>
</evidence>
<protein>
    <recommendedName>
        <fullName evidence="3 6">Signal peptidase I</fullName>
        <ecNumber evidence="3 6">3.4.21.89</ecNumber>
    </recommendedName>
</protein>